<evidence type="ECO:0000313" key="10">
    <source>
        <dbReference type="Proteomes" id="UP001501671"/>
    </source>
</evidence>
<evidence type="ECO:0000259" key="7">
    <source>
        <dbReference type="Pfam" id="PF02770"/>
    </source>
</evidence>
<evidence type="ECO:0000259" key="8">
    <source>
        <dbReference type="Pfam" id="PF02771"/>
    </source>
</evidence>
<feature type="domain" description="Acyl-CoA oxidase/dehydrogenase middle" evidence="7">
    <location>
        <begin position="129"/>
        <end position="224"/>
    </location>
</feature>
<feature type="domain" description="Acyl-CoA dehydrogenase/oxidase C-terminal" evidence="6">
    <location>
        <begin position="237"/>
        <end position="382"/>
    </location>
</feature>
<dbReference type="RefSeq" id="WP_345252322.1">
    <property type="nucleotide sequence ID" value="NZ_BAABFO010000038.1"/>
</dbReference>
<evidence type="ECO:0000256" key="3">
    <source>
        <dbReference type="ARBA" id="ARBA00022630"/>
    </source>
</evidence>
<keyword evidence="4" id="KW-0274">FAD</keyword>
<dbReference type="EMBL" id="BAABFO010000038">
    <property type="protein sequence ID" value="GAA4343422.1"/>
    <property type="molecule type" value="Genomic_DNA"/>
</dbReference>
<dbReference type="PROSITE" id="PS00072">
    <property type="entry name" value="ACYL_COA_DH_1"/>
    <property type="match status" value="1"/>
</dbReference>
<evidence type="ECO:0000313" key="9">
    <source>
        <dbReference type="EMBL" id="GAA4343422.1"/>
    </source>
</evidence>
<dbReference type="InterPro" id="IPR009075">
    <property type="entry name" value="AcylCo_DH/oxidase_C"/>
</dbReference>
<gene>
    <name evidence="9" type="ORF">GCM10023144_46360</name>
</gene>
<dbReference type="InterPro" id="IPR046373">
    <property type="entry name" value="Acyl-CoA_Oxase/DH_mid-dom_sf"/>
</dbReference>
<dbReference type="InterPro" id="IPR009100">
    <property type="entry name" value="AcylCoA_DH/oxidase_NM_dom_sf"/>
</dbReference>
<comment type="caution">
    <text evidence="9">The sequence shown here is derived from an EMBL/GenBank/DDBJ whole genome shotgun (WGS) entry which is preliminary data.</text>
</comment>
<keyword evidence="5" id="KW-0560">Oxidoreductase</keyword>
<reference evidence="10" key="1">
    <citation type="journal article" date="2019" name="Int. J. Syst. Evol. Microbiol.">
        <title>The Global Catalogue of Microorganisms (GCM) 10K type strain sequencing project: providing services to taxonomists for standard genome sequencing and annotation.</title>
        <authorList>
            <consortium name="The Broad Institute Genomics Platform"/>
            <consortium name="The Broad Institute Genome Sequencing Center for Infectious Disease"/>
            <person name="Wu L."/>
            <person name="Ma J."/>
        </authorList>
    </citation>
    <scope>NUCLEOTIDE SEQUENCE [LARGE SCALE GENOMIC DNA]</scope>
    <source>
        <strain evidence="10">JCM 17666</strain>
    </source>
</reference>
<dbReference type="Gene3D" id="1.20.140.10">
    <property type="entry name" value="Butyryl-CoA Dehydrogenase, subunit A, domain 3"/>
    <property type="match status" value="1"/>
</dbReference>
<evidence type="ECO:0000259" key="6">
    <source>
        <dbReference type="Pfam" id="PF00441"/>
    </source>
</evidence>
<dbReference type="InterPro" id="IPR013786">
    <property type="entry name" value="AcylCoA_DH/ox_N"/>
</dbReference>
<evidence type="ECO:0000256" key="1">
    <source>
        <dbReference type="ARBA" id="ARBA00001974"/>
    </source>
</evidence>
<organism evidence="9 10">
    <name type="scientific">Pigmentiphaga soli</name>
    <dbReference type="NCBI Taxonomy" id="1007095"/>
    <lineage>
        <taxon>Bacteria</taxon>
        <taxon>Pseudomonadati</taxon>
        <taxon>Pseudomonadota</taxon>
        <taxon>Betaproteobacteria</taxon>
        <taxon>Burkholderiales</taxon>
        <taxon>Alcaligenaceae</taxon>
        <taxon>Pigmentiphaga</taxon>
    </lineage>
</organism>
<dbReference type="InterPro" id="IPR052161">
    <property type="entry name" value="Mycobact_Acyl-CoA_DH"/>
</dbReference>
<dbReference type="Gene3D" id="1.10.540.10">
    <property type="entry name" value="Acyl-CoA dehydrogenase/oxidase, N-terminal domain"/>
    <property type="match status" value="1"/>
</dbReference>
<dbReference type="InterPro" id="IPR006091">
    <property type="entry name" value="Acyl-CoA_Oxase/DH_mid-dom"/>
</dbReference>
<protein>
    <submittedName>
        <fullName evidence="9">Acyl-CoA dehydrogenase family protein</fullName>
    </submittedName>
</protein>
<keyword evidence="3" id="KW-0285">Flavoprotein</keyword>
<dbReference type="InterPro" id="IPR006089">
    <property type="entry name" value="Acyl-CoA_DH_CS"/>
</dbReference>
<dbReference type="Proteomes" id="UP001501671">
    <property type="component" value="Unassembled WGS sequence"/>
</dbReference>
<evidence type="ECO:0000256" key="5">
    <source>
        <dbReference type="ARBA" id="ARBA00023002"/>
    </source>
</evidence>
<dbReference type="InterPro" id="IPR037069">
    <property type="entry name" value="AcylCoA_DH/ox_N_sf"/>
</dbReference>
<evidence type="ECO:0000256" key="2">
    <source>
        <dbReference type="ARBA" id="ARBA00009347"/>
    </source>
</evidence>
<name>A0ABP8HS26_9BURK</name>
<dbReference type="Gene3D" id="2.40.110.10">
    <property type="entry name" value="Butyryl-CoA Dehydrogenase, subunit A, domain 2"/>
    <property type="match status" value="1"/>
</dbReference>
<sequence length="385" mass="42391">MELNNFTAVAQDDDRLAALRAEVRQFLADARSAGVFTRATGWDHWDPDFSREVGARGWIGMTWPRRYGGQERSSLERYVVTEELLAAGAPVRAHWMADRQLGPLLLSAGSEAQKLAYLPRIASGELFFCYGLSEPDSGSDLASIRTAGRKVEGGWSITGRKVWVGYAHRAHMMNLFARTSPRSDEDRHGGVTQFIVDMKTPGITVRPIISLAGEHDFNEIVFDDAFVPDDMVIGTVGNGWKQVTGDLAHERSSPERWLSSFGLLTQLVDRVAARPAEADLEKLGRLVAQLWTLRQMSFSIATMLGRGEAPNLEAALIKDLGNAFDQDVPAVAREIVSEQARAALPPEDAFNTVMDRALYYSPSYTIRGGTKEILRGVIAKGLGLK</sequence>
<keyword evidence="10" id="KW-1185">Reference proteome</keyword>
<dbReference type="SUPFAM" id="SSF47203">
    <property type="entry name" value="Acyl-CoA dehydrogenase C-terminal domain-like"/>
    <property type="match status" value="1"/>
</dbReference>
<dbReference type="Pfam" id="PF02770">
    <property type="entry name" value="Acyl-CoA_dh_M"/>
    <property type="match status" value="1"/>
</dbReference>
<dbReference type="SUPFAM" id="SSF56645">
    <property type="entry name" value="Acyl-CoA dehydrogenase NM domain-like"/>
    <property type="match status" value="1"/>
</dbReference>
<comment type="cofactor">
    <cofactor evidence="1">
        <name>FAD</name>
        <dbReference type="ChEBI" id="CHEBI:57692"/>
    </cofactor>
</comment>
<dbReference type="PANTHER" id="PTHR43292:SF4">
    <property type="entry name" value="ACYL-COA DEHYDROGENASE FADE34"/>
    <property type="match status" value="1"/>
</dbReference>
<dbReference type="Pfam" id="PF02771">
    <property type="entry name" value="Acyl-CoA_dh_N"/>
    <property type="match status" value="1"/>
</dbReference>
<dbReference type="PANTHER" id="PTHR43292">
    <property type="entry name" value="ACYL-COA DEHYDROGENASE"/>
    <property type="match status" value="1"/>
</dbReference>
<comment type="similarity">
    <text evidence="2">Belongs to the acyl-CoA dehydrogenase family.</text>
</comment>
<feature type="domain" description="Acyl-CoA dehydrogenase/oxidase N-terminal" evidence="8">
    <location>
        <begin position="17"/>
        <end position="125"/>
    </location>
</feature>
<dbReference type="Pfam" id="PF00441">
    <property type="entry name" value="Acyl-CoA_dh_1"/>
    <property type="match status" value="1"/>
</dbReference>
<proteinExistence type="inferred from homology"/>
<accession>A0ABP8HS26</accession>
<evidence type="ECO:0000256" key="4">
    <source>
        <dbReference type="ARBA" id="ARBA00022827"/>
    </source>
</evidence>
<dbReference type="InterPro" id="IPR036250">
    <property type="entry name" value="AcylCo_DH-like_C"/>
</dbReference>